<proteinExistence type="predicted"/>
<protein>
    <recommendedName>
        <fullName evidence="2">DUF2382 domain-containing protein</fullName>
    </recommendedName>
</protein>
<sequence>MVINRPHNPPTEVNRNRRAIGTFPSRPAAEEALHELKNSGFNMEQVSVVAQDSDGNPNIAGTEVIDNTGNKADDGAKVGAASGGAVGGLTGLLVGIGALAIPGIGPIMLAGAAATALATTLAGGAIGAAAGSLLGGLVGLGIPEEQARAYQNRVSAGEYLVIVDGTDAEIAHAQNILSRRGIQDWGIYDIPNTGNTRTDSVGMVDTVPLAGVDRSATQELSQPTRAVDSPIYSTSEDINLYEERLKVDKQREKTGEVVVGKHTETEVARVSVPIEKERIVIERVIPTEEVGVSPINHAFQDGETIRMEVYEETADIRKEAFVREEISIRKEVSQETVQAEETLRREELSIDTQGSPVVDNSMNPTTDKRV</sequence>
<dbReference type="EMBL" id="PVWJ01000083">
    <property type="protein sequence ID" value="PSB01874.1"/>
    <property type="molecule type" value="Genomic_DNA"/>
</dbReference>
<evidence type="ECO:0000313" key="4">
    <source>
        <dbReference type="Proteomes" id="UP000238762"/>
    </source>
</evidence>
<feature type="region of interest" description="Disordered" evidence="1">
    <location>
        <begin position="334"/>
        <end position="370"/>
    </location>
</feature>
<name>A0A2T1C0Z8_9CYAN</name>
<comment type="caution">
    <text evidence="3">The sequence shown here is derived from an EMBL/GenBank/DDBJ whole genome shotgun (WGS) entry which is preliminary data.</text>
</comment>
<evidence type="ECO:0000256" key="1">
    <source>
        <dbReference type="SAM" id="MobiDB-lite"/>
    </source>
</evidence>
<dbReference type="OrthoDB" id="462701at2"/>
<dbReference type="AlphaFoldDB" id="A0A2T1C0Z8"/>
<dbReference type="Proteomes" id="UP000238762">
    <property type="component" value="Unassembled WGS sequence"/>
</dbReference>
<dbReference type="RefSeq" id="WP_106289663.1">
    <property type="nucleotide sequence ID" value="NZ_CAWNTC010000111.1"/>
</dbReference>
<dbReference type="InterPro" id="IPR019060">
    <property type="entry name" value="DUF2382"/>
</dbReference>
<gene>
    <name evidence="3" type="ORF">C7B64_16020</name>
</gene>
<feature type="compositionally biased region" description="Polar residues" evidence="1">
    <location>
        <begin position="350"/>
        <end position="370"/>
    </location>
</feature>
<evidence type="ECO:0000313" key="3">
    <source>
        <dbReference type="EMBL" id="PSB01874.1"/>
    </source>
</evidence>
<feature type="domain" description="DUF2382" evidence="2">
    <location>
        <begin position="238"/>
        <end position="350"/>
    </location>
</feature>
<organism evidence="3 4">
    <name type="scientific">Merismopedia glauca CCAP 1448/3</name>
    <dbReference type="NCBI Taxonomy" id="1296344"/>
    <lineage>
        <taxon>Bacteria</taxon>
        <taxon>Bacillati</taxon>
        <taxon>Cyanobacteriota</taxon>
        <taxon>Cyanophyceae</taxon>
        <taxon>Synechococcales</taxon>
        <taxon>Merismopediaceae</taxon>
        <taxon>Merismopedia</taxon>
    </lineage>
</organism>
<dbReference type="Pfam" id="PF09557">
    <property type="entry name" value="DUF2382"/>
    <property type="match status" value="1"/>
</dbReference>
<dbReference type="PANTHER" id="PTHR36109:SF2">
    <property type="entry name" value="MEMBRANE PROTEIN"/>
    <property type="match status" value="1"/>
</dbReference>
<reference evidence="3 4" key="1">
    <citation type="submission" date="2018-02" db="EMBL/GenBank/DDBJ databases">
        <authorList>
            <person name="Cohen D.B."/>
            <person name="Kent A.D."/>
        </authorList>
    </citation>
    <scope>NUCLEOTIDE SEQUENCE [LARGE SCALE GENOMIC DNA]</scope>
    <source>
        <strain evidence="3 4">CCAP 1448/3</strain>
    </source>
</reference>
<keyword evidence="4" id="KW-1185">Reference proteome</keyword>
<reference evidence="3 4" key="2">
    <citation type="submission" date="2018-03" db="EMBL/GenBank/DDBJ databases">
        <title>The ancient ancestry and fast evolution of plastids.</title>
        <authorList>
            <person name="Moore K.R."/>
            <person name="Magnabosco C."/>
            <person name="Momper L."/>
            <person name="Gold D.A."/>
            <person name="Bosak T."/>
            <person name="Fournier G.P."/>
        </authorList>
    </citation>
    <scope>NUCLEOTIDE SEQUENCE [LARGE SCALE GENOMIC DNA]</scope>
    <source>
        <strain evidence="3 4">CCAP 1448/3</strain>
    </source>
</reference>
<accession>A0A2T1C0Z8</accession>
<dbReference type="InterPro" id="IPR052948">
    <property type="entry name" value="Low_temp-induced_all0457"/>
</dbReference>
<evidence type="ECO:0000259" key="2">
    <source>
        <dbReference type="Pfam" id="PF09557"/>
    </source>
</evidence>
<dbReference type="PANTHER" id="PTHR36109">
    <property type="entry name" value="MEMBRANE PROTEIN-RELATED"/>
    <property type="match status" value="1"/>
</dbReference>
<dbReference type="NCBIfam" id="TIGR02271">
    <property type="entry name" value="YsnF/AvaK domain"/>
    <property type="match status" value="1"/>
</dbReference>